<reference evidence="9 10" key="1">
    <citation type="submission" date="2020-02" db="EMBL/GenBank/DDBJ databases">
        <title>Whole Genome Shotgun Sequence of Streptomyces sp. strain CWH03.</title>
        <authorList>
            <person name="Dohra H."/>
            <person name="Kodani S."/>
            <person name="Yamamura H."/>
        </authorList>
    </citation>
    <scope>NUCLEOTIDE SEQUENCE [LARGE SCALE GENOMIC DNA]</scope>
    <source>
        <strain evidence="9 10">CWH03</strain>
    </source>
</reference>
<evidence type="ECO:0000256" key="3">
    <source>
        <dbReference type="ARBA" id="ARBA00022448"/>
    </source>
</evidence>
<comment type="similarity">
    <text evidence="2">Belongs to the binding-protein-dependent transport system permease family. FecCD subfamily.</text>
</comment>
<evidence type="ECO:0000313" key="9">
    <source>
        <dbReference type="EMBL" id="GFH38493.1"/>
    </source>
</evidence>
<keyword evidence="10" id="KW-1185">Reference proteome</keyword>
<organism evidence="9 10">
    <name type="scientific">Streptomyces pacificus</name>
    <dbReference type="NCBI Taxonomy" id="2705029"/>
    <lineage>
        <taxon>Bacteria</taxon>
        <taxon>Bacillati</taxon>
        <taxon>Actinomycetota</taxon>
        <taxon>Actinomycetes</taxon>
        <taxon>Kitasatosporales</taxon>
        <taxon>Streptomycetaceae</taxon>
        <taxon>Streptomyces</taxon>
    </lineage>
</organism>
<evidence type="ECO:0000256" key="5">
    <source>
        <dbReference type="ARBA" id="ARBA00022692"/>
    </source>
</evidence>
<dbReference type="InterPro" id="IPR000522">
    <property type="entry name" value="ABC_transptr_permease_BtuC"/>
</dbReference>
<sequence length="69" mass="7016">MALGTSDHRALIPASMLAGAFLALACAPLSQPPDTDSVLPLNAITSLFGAPVVIAFLIRSRRGVQGVAS</sequence>
<evidence type="ECO:0000256" key="7">
    <source>
        <dbReference type="ARBA" id="ARBA00023136"/>
    </source>
</evidence>
<evidence type="ECO:0000256" key="8">
    <source>
        <dbReference type="SAM" id="Phobius"/>
    </source>
</evidence>
<dbReference type="GO" id="GO:0005886">
    <property type="term" value="C:plasma membrane"/>
    <property type="evidence" value="ECO:0007669"/>
    <property type="project" value="UniProtKB-SubCell"/>
</dbReference>
<keyword evidence="6 8" id="KW-1133">Transmembrane helix</keyword>
<evidence type="ECO:0000256" key="1">
    <source>
        <dbReference type="ARBA" id="ARBA00004651"/>
    </source>
</evidence>
<evidence type="ECO:0000256" key="2">
    <source>
        <dbReference type="ARBA" id="ARBA00007935"/>
    </source>
</evidence>
<dbReference type="InterPro" id="IPR037294">
    <property type="entry name" value="ABC_BtuC-like"/>
</dbReference>
<dbReference type="Gene3D" id="1.10.3470.10">
    <property type="entry name" value="ABC transporter involved in vitamin B12 uptake, BtuC"/>
    <property type="match status" value="1"/>
</dbReference>
<keyword evidence="5 8" id="KW-0812">Transmembrane</keyword>
<evidence type="ECO:0000256" key="4">
    <source>
        <dbReference type="ARBA" id="ARBA00022475"/>
    </source>
</evidence>
<feature type="transmembrane region" description="Helical" evidence="8">
    <location>
        <begin position="41"/>
        <end position="58"/>
    </location>
</feature>
<dbReference type="Pfam" id="PF01032">
    <property type="entry name" value="FecCD"/>
    <property type="match status" value="1"/>
</dbReference>
<evidence type="ECO:0000313" key="10">
    <source>
        <dbReference type="Proteomes" id="UP000484988"/>
    </source>
</evidence>
<comment type="subcellular location">
    <subcellularLocation>
        <location evidence="1">Cell membrane</location>
        <topology evidence="1">Multi-pass membrane protein</topology>
    </subcellularLocation>
</comment>
<proteinExistence type="inferred from homology"/>
<dbReference type="Proteomes" id="UP000484988">
    <property type="component" value="Unassembled WGS sequence"/>
</dbReference>
<keyword evidence="7 8" id="KW-0472">Membrane</keyword>
<keyword evidence="4" id="KW-1003">Cell membrane</keyword>
<dbReference type="GO" id="GO:0022857">
    <property type="term" value="F:transmembrane transporter activity"/>
    <property type="evidence" value="ECO:0007669"/>
    <property type="project" value="InterPro"/>
</dbReference>
<keyword evidence="3" id="KW-0813">Transport</keyword>
<protein>
    <recommendedName>
        <fullName evidence="11">Iron ABC transporter</fullName>
    </recommendedName>
</protein>
<dbReference type="SUPFAM" id="SSF81345">
    <property type="entry name" value="ABC transporter involved in vitamin B12 uptake, BtuC"/>
    <property type="match status" value="1"/>
</dbReference>
<comment type="caution">
    <text evidence="9">The sequence shown here is derived from an EMBL/GenBank/DDBJ whole genome shotgun (WGS) entry which is preliminary data.</text>
</comment>
<evidence type="ECO:0008006" key="11">
    <source>
        <dbReference type="Google" id="ProtNLM"/>
    </source>
</evidence>
<dbReference type="AlphaFoldDB" id="A0A6A0B1A3"/>
<gene>
    <name evidence="9" type="ORF">SCWH03_47350</name>
</gene>
<evidence type="ECO:0000256" key="6">
    <source>
        <dbReference type="ARBA" id="ARBA00022989"/>
    </source>
</evidence>
<accession>A0A6A0B1A3</accession>
<dbReference type="EMBL" id="BLLG01000017">
    <property type="protein sequence ID" value="GFH38493.1"/>
    <property type="molecule type" value="Genomic_DNA"/>
</dbReference>
<name>A0A6A0B1A3_9ACTN</name>